<organism evidence="1">
    <name type="scientific">marine sediment metagenome</name>
    <dbReference type="NCBI Taxonomy" id="412755"/>
    <lineage>
        <taxon>unclassified sequences</taxon>
        <taxon>metagenomes</taxon>
        <taxon>ecological metagenomes</taxon>
    </lineage>
</organism>
<evidence type="ECO:0000313" key="1">
    <source>
        <dbReference type="EMBL" id="GAI42058.1"/>
    </source>
</evidence>
<dbReference type="InterPro" id="IPR036890">
    <property type="entry name" value="HATPase_C_sf"/>
</dbReference>
<dbReference type="SUPFAM" id="SSF55874">
    <property type="entry name" value="ATPase domain of HSP90 chaperone/DNA topoisomerase II/histidine kinase"/>
    <property type="match status" value="1"/>
</dbReference>
<sequence length="143" mass="15967">MRPRPNESRENFLPGFISAGKKISDIDVRISYRIIELFSEGLYKSPHKAIEELVCNAFDAGATKTHVVISPDLKSKDATIAVIDNGTGMGKEDLTRHWLVGETNKREEGRQYSRGRNQIGKFGIGKLATYVLAKCLTHVSKFD</sequence>
<comment type="caution">
    <text evidence="1">The sequence shown here is derived from an EMBL/GenBank/DDBJ whole genome shotgun (WGS) entry which is preliminary data.</text>
</comment>
<feature type="non-terminal residue" evidence="1">
    <location>
        <position position="143"/>
    </location>
</feature>
<evidence type="ECO:0008006" key="2">
    <source>
        <dbReference type="Google" id="ProtNLM"/>
    </source>
</evidence>
<accession>X1NEN8</accession>
<dbReference type="Pfam" id="PF13589">
    <property type="entry name" value="HATPase_c_3"/>
    <property type="match status" value="1"/>
</dbReference>
<protein>
    <recommendedName>
        <fullName evidence="2">Histidine kinase/HSP90-like ATPase domain-containing protein</fullName>
    </recommendedName>
</protein>
<dbReference type="EMBL" id="BARV01027859">
    <property type="protein sequence ID" value="GAI42058.1"/>
    <property type="molecule type" value="Genomic_DNA"/>
</dbReference>
<dbReference type="AlphaFoldDB" id="X1NEN8"/>
<proteinExistence type="predicted"/>
<reference evidence="1" key="1">
    <citation type="journal article" date="2014" name="Front. Microbiol.">
        <title>High frequency of phylogenetically diverse reductive dehalogenase-homologous genes in deep subseafloor sedimentary metagenomes.</title>
        <authorList>
            <person name="Kawai M."/>
            <person name="Futagami T."/>
            <person name="Toyoda A."/>
            <person name="Takaki Y."/>
            <person name="Nishi S."/>
            <person name="Hori S."/>
            <person name="Arai W."/>
            <person name="Tsubouchi T."/>
            <person name="Morono Y."/>
            <person name="Uchiyama I."/>
            <person name="Ito T."/>
            <person name="Fujiyama A."/>
            <person name="Inagaki F."/>
            <person name="Takami H."/>
        </authorList>
    </citation>
    <scope>NUCLEOTIDE SEQUENCE</scope>
    <source>
        <strain evidence="1">Expedition CK06-06</strain>
    </source>
</reference>
<dbReference type="Gene3D" id="3.30.565.10">
    <property type="entry name" value="Histidine kinase-like ATPase, C-terminal domain"/>
    <property type="match status" value="1"/>
</dbReference>
<name>X1NEN8_9ZZZZ</name>
<gene>
    <name evidence="1" type="ORF">S06H3_44741</name>
</gene>